<accession>G7TC89</accession>
<evidence type="ECO:0000313" key="3">
    <source>
        <dbReference type="Proteomes" id="UP000008851"/>
    </source>
</evidence>
<proteinExistence type="predicted"/>
<dbReference type="Proteomes" id="UP000008851">
    <property type="component" value="Chromosome"/>
</dbReference>
<dbReference type="AlphaFoldDB" id="G7TC89"/>
<evidence type="ECO:0008006" key="4">
    <source>
        <dbReference type="Google" id="ProtNLM"/>
    </source>
</evidence>
<gene>
    <name evidence="2" type="ORF">XOC_4645</name>
</gene>
<reference evidence="2 3" key="1">
    <citation type="journal article" date="2011" name="J. Bacteriol.">
        <title>Two new complete genome sequences offer insight into host and tissue specificity of plant pathogenic Xanthomonas spp.</title>
        <authorList>
            <person name="Bogdanove A.J."/>
            <person name="Koebnik R."/>
            <person name="Lu H."/>
            <person name="Furutani A."/>
            <person name="Angiuoli S.V."/>
            <person name="Patil P.B."/>
            <person name="Van Sluys M.A."/>
            <person name="Ryan R.P."/>
            <person name="Meyer D.F."/>
            <person name="Han S.W."/>
            <person name="Aparna G."/>
            <person name="Rajaram M."/>
            <person name="Delcher A.L."/>
            <person name="Phillippy A.M."/>
            <person name="Puiu D."/>
            <person name="Schatz M.C."/>
            <person name="Shumway M."/>
            <person name="Sommer D.D."/>
            <person name="Trapnell C."/>
            <person name="Benahmed F."/>
            <person name="Dimitrov G."/>
            <person name="Madupu R."/>
            <person name="Radune D."/>
            <person name="Sullivan S."/>
            <person name="Jha G."/>
            <person name="Ishihara H."/>
            <person name="Lee S.W."/>
            <person name="Pandey A."/>
            <person name="Sharma V."/>
            <person name="Sriariyanun M."/>
            <person name="Szurek B."/>
            <person name="Vera-Cruz C.M."/>
            <person name="Dorman K.S."/>
            <person name="Ronald P.C."/>
            <person name="Verdier V."/>
            <person name="Dow J.M."/>
            <person name="Sonti R.V."/>
            <person name="Tsuge S."/>
            <person name="Brendel V.P."/>
            <person name="Rabinowicz P.D."/>
            <person name="Leach J.E."/>
            <person name="White F.F."/>
            <person name="Salzberg S.L."/>
        </authorList>
    </citation>
    <scope>NUCLEOTIDE SEQUENCE [LARGE SCALE GENOMIC DNA]</scope>
    <source>
        <strain evidence="2 3">BLS256</strain>
    </source>
</reference>
<protein>
    <recommendedName>
        <fullName evidence="4">Transposase</fullName>
    </recommendedName>
</protein>
<feature type="compositionally biased region" description="Basic and acidic residues" evidence="1">
    <location>
        <begin position="119"/>
        <end position="136"/>
    </location>
</feature>
<dbReference type="KEGG" id="xor:XOC_4645"/>
<evidence type="ECO:0000256" key="1">
    <source>
        <dbReference type="SAM" id="MobiDB-lite"/>
    </source>
</evidence>
<name>G7TC89_XANOB</name>
<organism evidence="2 3">
    <name type="scientific">Xanthomonas oryzae pv. oryzicola (strain BLS256)</name>
    <dbReference type="NCBI Taxonomy" id="383407"/>
    <lineage>
        <taxon>Bacteria</taxon>
        <taxon>Pseudomonadati</taxon>
        <taxon>Pseudomonadota</taxon>
        <taxon>Gammaproteobacteria</taxon>
        <taxon>Lysobacterales</taxon>
        <taxon>Lysobacteraceae</taxon>
        <taxon>Xanthomonas</taxon>
    </lineage>
</organism>
<sequence length="136" mass="14888">MRSRLCVRGLAGAQGQRGAGEQGQRCVKRGAHDIHQDRSGNEGRDFSGFALHRLLWMMATLLDVADTHGWRSPQHGASTPVFHTIADACLGPSLYAQARRRRTTHTCSMQPPMASAGPQDHRSGKTPAADRHILVR</sequence>
<dbReference type="EMBL" id="CP003057">
    <property type="protein sequence ID" value="AEQ98701.1"/>
    <property type="molecule type" value="Genomic_DNA"/>
</dbReference>
<evidence type="ECO:0000313" key="2">
    <source>
        <dbReference type="EMBL" id="AEQ98701.1"/>
    </source>
</evidence>
<feature type="region of interest" description="Disordered" evidence="1">
    <location>
        <begin position="106"/>
        <end position="136"/>
    </location>
</feature>
<dbReference type="HOGENOM" id="CLU_1874641_0_0_6"/>